<evidence type="ECO:0000256" key="2">
    <source>
        <dbReference type="ARBA" id="ARBA00022777"/>
    </source>
</evidence>
<dbReference type="eggNOG" id="COG0837">
    <property type="taxonomic scope" value="Bacteria"/>
</dbReference>
<dbReference type="CDD" id="cd24008">
    <property type="entry name" value="ASKHA_NBD_GLK"/>
    <property type="match status" value="1"/>
</dbReference>
<dbReference type="GO" id="GO:0006096">
    <property type="term" value="P:glycolytic process"/>
    <property type="evidence" value="ECO:0007669"/>
    <property type="project" value="InterPro"/>
</dbReference>
<dbReference type="Proteomes" id="UP000001962">
    <property type="component" value="Chromosome"/>
</dbReference>
<dbReference type="RefSeq" id="WP_011627763.1">
    <property type="nucleotide sequence ID" value="NC_008340.1"/>
</dbReference>
<evidence type="ECO:0000256" key="1">
    <source>
        <dbReference type="ARBA" id="ARBA00022679"/>
    </source>
</evidence>
<keyword evidence="2 4" id="KW-0418">Kinase</keyword>
<dbReference type="GO" id="GO:0004340">
    <property type="term" value="F:glucokinase activity"/>
    <property type="evidence" value="ECO:0007669"/>
    <property type="project" value="UniProtKB-EC"/>
</dbReference>
<dbReference type="EMBL" id="CP000453">
    <property type="protein sequence ID" value="ABI55367.1"/>
    <property type="molecule type" value="Genomic_DNA"/>
</dbReference>
<sequence>MSSYLLADIGGTHTRIALATPGGEPQQRHRYRNSELGDPLSGLQHFLAQVAPARPTTLAIAVAGPVQGGRVQLTNRSWMLHDGSLARALGLDAVHLYNDFQALARALPLLCASSVRPLAPGVAEPGAPRAVLGPGTGLGVAAAVPCPAGWSALACEGGHVTLAPGDVAESTLIDRLRQQLDHVSAEAVLCGAGLCRLHAVLHGAPCDDPKAITEAGRAGDPRATETIQRFFSLLGGFAGNLALTLGARGGLYLAGGMLPALWQPMQESAFLERFRAKGRFRDYLTAIPVLLIRDPEGATLLGLRALLDDAGGG</sequence>
<dbReference type="EC" id="2.7.1.2" evidence="4"/>
<dbReference type="PANTHER" id="PTHR47690">
    <property type="entry name" value="GLUCOKINASE"/>
    <property type="match status" value="1"/>
</dbReference>
<dbReference type="Gene3D" id="3.40.367.20">
    <property type="match status" value="1"/>
</dbReference>
<dbReference type="PANTHER" id="PTHR47690:SF1">
    <property type="entry name" value="GLUCOKINASE"/>
    <property type="match status" value="1"/>
</dbReference>
<dbReference type="HOGENOM" id="CLU_042582_1_0_6"/>
<evidence type="ECO:0000256" key="3">
    <source>
        <dbReference type="RuleBase" id="RU004046"/>
    </source>
</evidence>
<dbReference type="Gene3D" id="3.30.420.40">
    <property type="match status" value="1"/>
</dbReference>
<accession>Q0ACS0</accession>
<dbReference type="GO" id="GO:0005524">
    <property type="term" value="F:ATP binding"/>
    <property type="evidence" value="ECO:0007669"/>
    <property type="project" value="InterPro"/>
</dbReference>
<protein>
    <submittedName>
        <fullName evidence="4">Glucokinase</fullName>
        <ecNumber evidence="4">2.7.1.2</ecNumber>
    </submittedName>
</protein>
<evidence type="ECO:0000313" key="4">
    <source>
        <dbReference type="EMBL" id="ABI55367.1"/>
    </source>
</evidence>
<name>Q0ACS0_ALKEH</name>
<keyword evidence="5" id="KW-1185">Reference proteome</keyword>
<dbReference type="InterPro" id="IPR003836">
    <property type="entry name" value="Glucokinase"/>
</dbReference>
<organism evidence="4 5">
    <name type="scientific">Alkalilimnicola ehrlichii (strain ATCC BAA-1101 / DSM 17681 / MLHE-1)</name>
    <dbReference type="NCBI Taxonomy" id="187272"/>
    <lineage>
        <taxon>Bacteria</taxon>
        <taxon>Pseudomonadati</taxon>
        <taxon>Pseudomonadota</taxon>
        <taxon>Gammaproteobacteria</taxon>
        <taxon>Chromatiales</taxon>
        <taxon>Ectothiorhodospiraceae</taxon>
        <taxon>Alkalilimnicola</taxon>
    </lineage>
</organism>
<reference evidence="5" key="1">
    <citation type="submission" date="2006-08" db="EMBL/GenBank/DDBJ databases">
        <title>Complete sequence of Alkalilimnicola ehrilichei MLHE-1.</title>
        <authorList>
            <person name="Copeland A."/>
            <person name="Lucas S."/>
            <person name="Lapidus A."/>
            <person name="Barry K."/>
            <person name="Detter J.C."/>
            <person name="Glavina del Rio T."/>
            <person name="Hammon N."/>
            <person name="Israni S."/>
            <person name="Dalin E."/>
            <person name="Tice H."/>
            <person name="Pitluck S."/>
            <person name="Sims D."/>
            <person name="Brettin T."/>
            <person name="Bruce D."/>
            <person name="Han C."/>
            <person name="Tapia R."/>
            <person name="Gilna P."/>
            <person name="Schmutz J."/>
            <person name="Larimer F."/>
            <person name="Land M."/>
            <person name="Hauser L."/>
            <person name="Kyrpides N."/>
            <person name="Mikhailova N."/>
            <person name="Oremland R.S."/>
            <person name="Hoeft S.E."/>
            <person name="Switzer-Blum J."/>
            <person name="Kulp T."/>
            <person name="King G."/>
            <person name="Tabita R."/>
            <person name="Witte B."/>
            <person name="Santini J.M."/>
            <person name="Basu P."/>
            <person name="Hollibaugh J.T."/>
            <person name="Xie G."/>
            <person name="Stolz J.F."/>
            <person name="Richardson P."/>
        </authorList>
    </citation>
    <scope>NUCLEOTIDE SEQUENCE [LARGE SCALE GENOMIC DNA]</scope>
    <source>
        <strain evidence="5">ATCC BAA-1101 / DSM 17681 / MLHE-1</strain>
    </source>
</reference>
<dbReference type="SUPFAM" id="SSF53067">
    <property type="entry name" value="Actin-like ATPase domain"/>
    <property type="match status" value="1"/>
</dbReference>
<comment type="similarity">
    <text evidence="3">Belongs to the bacterial glucokinase family.</text>
</comment>
<dbReference type="KEGG" id="aeh:Mlg_0008"/>
<dbReference type="InterPro" id="IPR043129">
    <property type="entry name" value="ATPase_NBD"/>
</dbReference>
<dbReference type="GO" id="GO:0005536">
    <property type="term" value="F:D-glucose binding"/>
    <property type="evidence" value="ECO:0007669"/>
    <property type="project" value="InterPro"/>
</dbReference>
<evidence type="ECO:0000313" key="5">
    <source>
        <dbReference type="Proteomes" id="UP000001962"/>
    </source>
</evidence>
<dbReference type="Pfam" id="PF02685">
    <property type="entry name" value="Glucokinase"/>
    <property type="match status" value="1"/>
</dbReference>
<dbReference type="InterPro" id="IPR050201">
    <property type="entry name" value="Bacterial_glucokinase"/>
</dbReference>
<dbReference type="GO" id="GO:0005829">
    <property type="term" value="C:cytosol"/>
    <property type="evidence" value="ECO:0007669"/>
    <property type="project" value="TreeGrafter"/>
</dbReference>
<dbReference type="OrthoDB" id="9800595at2"/>
<proteinExistence type="inferred from homology"/>
<keyword evidence="1 4" id="KW-0808">Transferase</keyword>
<gene>
    <name evidence="4" type="ordered locus">Mlg_0008</name>
</gene>
<dbReference type="AlphaFoldDB" id="Q0ACS0"/>